<gene>
    <name evidence="3" type="ORF">ACFSJF_08025</name>
</gene>
<feature type="transmembrane region" description="Helical" evidence="1">
    <location>
        <begin position="68"/>
        <end position="88"/>
    </location>
</feature>
<accession>A0ABW4VX46</accession>
<proteinExistence type="predicted"/>
<sequence length="136" mass="15042">MSRTFEMILSIIGVLIYFCLLVVGIGLVWFLNNNSLLEKILGDSLQLELGVYMTDVIEFINMFSTGGWLLIIVMGIPLVLGIVCLFLIKGNNKPKPAGIILISTAFFSVVFSFWIGAVGGFFYLIAGLLCLTRIQR</sequence>
<evidence type="ECO:0000313" key="3">
    <source>
        <dbReference type="EMBL" id="MFD2044209.1"/>
    </source>
</evidence>
<feature type="transmembrane region" description="Helical" evidence="1">
    <location>
        <begin position="7"/>
        <end position="31"/>
    </location>
</feature>
<keyword evidence="4" id="KW-1185">Reference proteome</keyword>
<feature type="transmembrane region" description="Helical" evidence="1">
    <location>
        <begin position="100"/>
        <end position="126"/>
    </location>
</feature>
<evidence type="ECO:0000259" key="2">
    <source>
        <dbReference type="Pfam" id="PF13273"/>
    </source>
</evidence>
<keyword evidence="1" id="KW-0812">Transmembrane</keyword>
<feature type="domain" description="DUF4064" evidence="2">
    <location>
        <begin position="2"/>
        <end position="110"/>
    </location>
</feature>
<name>A0ABW4VX46_9BACI</name>
<reference evidence="4" key="1">
    <citation type="journal article" date="2019" name="Int. J. Syst. Evol. Microbiol.">
        <title>The Global Catalogue of Microorganisms (GCM) 10K type strain sequencing project: providing services to taxonomists for standard genome sequencing and annotation.</title>
        <authorList>
            <consortium name="The Broad Institute Genomics Platform"/>
            <consortium name="The Broad Institute Genome Sequencing Center for Infectious Disease"/>
            <person name="Wu L."/>
            <person name="Ma J."/>
        </authorList>
    </citation>
    <scope>NUCLEOTIDE SEQUENCE [LARGE SCALE GENOMIC DNA]</scope>
    <source>
        <strain evidence="4">R28</strain>
    </source>
</reference>
<dbReference type="InterPro" id="IPR025273">
    <property type="entry name" value="DUF4064"/>
</dbReference>
<organism evidence="3 4">
    <name type="scientific">Ornithinibacillus salinisoli</name>
    <dbReference type="NCBI Taxonomy" id="1848459"/>
    <lineage>
        <taxon>Bacteria</taxon>
        <taxon>Bacillati</taxon>
        <taxon>Bacillota</taxon>
        <taxon>Bacilli</taxon>
        <taxon>Bacillales</taxon>
        <taxon>Bacillaceae</taxon>
        <taxon>Ornithinibacillus</taxon>
    </lineage>
</organism>
<dbReference type="Pfam" id="PF13273">
    <property type="entry name" value="DUF4064"/>
    <property type="match status" value="1"/>
</dbReference>
<evidence type="ECO:0000313" key="4">
    <source>
        <dbReference type="Proteomes" id="UP001597383"/>
    </source>
</evidence>
<dbReference type="EMBL" id="JBHUHQ010000014">
    <property type="protein sequence ID" value="MFD2044209.1"/>
    <property type="molecule type" value="Genomic_DNA"/>
</dbReference>
<evidence type="ECO:0000256" key="1">
    <source>
        <dbReference type="SAM" id="Phobius"/>
    </source>
</evidence>
<dbReference type="RefSeq" id="WP_377556520.1">
    <property type="nucleotide sequence ID" value="NZ_JBHUHQ010000014.1"/>
</dbReference>
<keyword evidence="1" id="KW-0472">Membrane</keyword>
<keyword evidence="1" id="KW-1133">Transmembrane helix</keyword>
<protein>
    <submittedName>
        <fullName evidence="3">DUF4064 domain-containing protein</fullName>
    </submittedName>
</protein>
<dbReference type="Proteomes" id="UP001597383">
    <property type="component" value="Unassembled WGS sequence"/>
</dbReference>
<comment type="caution">
    <text evidence="3">The sequence shown here is derived from an EMBL/GenBank/DDBJ whole genome shotgun (WGS) entry which is preliminary data.</text>
</comment>